<feature type="binding site" evidence="9">
    <location>
        <begin position="15"/>
        <end position="21"/>
    </location>
    <ligand>
        <name>GTP</name>
        <dbReference type="ChEBI" id="CHEBI:37565"/>
    </ligand>
</feature>
<proteinExistence type="inferred from homology"/>
<feature type="binding site" evidence="9">
    <location>
        <begin position="330"/>
        <end position="332"/>
    </location>
    <ligand>
        <name>GTP</name>
        <dbReference type="ChEBI" id="CHEBI:37565"/>
    </ligand>
</feature>
<evidence type="ECO:0000256" key="6">
    <source>
        <dbReference type="ARBA" id="ARBA00022842"/>
    </source>
</evidence>
<keyword evidence="6 9" id="KW-0460">Magnesium</keyword>
<keyword evidence="9" id="KW-0963">Cytoplasm</keyword>
<feature type="active site" evidence="10">
    <location>
        <position position="143"/>
    </location>
</feature>
<comment type="function">
    <text evidence="11">Plays an important role in the de novo pathway of purine nucleotide biosynthesis.</text>
</comment>
<evidence type="ECO:0000256" key="5">
    <source>
        <dbReference type="ARBA" id="ARBA00022755"/>
    </source>
</evidence>
<dbReference type="InterPro" id="IPR042111">
    <property type="entry name" value="Adenylosuccinate_synth_dom3"/>
</dbReference>
<feature type="binding site" evidence="9">
    <location>
        <position position="223"/>
    </location>
    <ligand>
        <name>IMP</name>
        <dbReference type="ChEBI" id="CHEBI:58053"/>
    </ligand>
</feature>
<feature type="active site" description="Proton acceptor" evidence="9">
    <location>
        <position position="16"/>
    </location>
</feature>
<dbReference type="SUPFAM" id="SSF52540">
    <property type="entry name" value="P-loop containing nucleoside triphosphate hydrolases"/>
    <property type="match status" value="1"/>
</dbReference>
<dbReference type="PROSITE" id="PS01266">
    <property type="entry name" value="ADENYLOSUCCIN_SYN_1"/>
    <property type="match status" value="1"/>
</dbReference>
<feature type="binding site" evidence="9">
    <location>
        <begin position="298"/>
        <end position="304"/>
    </location>
    <ligand>
        <name>substrate</name>
    </ligand>
</feature>
<feature type="active site" description="Proton donor" evidence="9">
    <location>
        <position position="44"/>
    </location>
</feature>
<dbReference type="CDD" id="cd03108">
    <property type="entry name" value="AdSS"/>
    <property type="match status" value="1"/>
</dbReference>
<accession>A0A6B2L4N1</accession>
<keyword evidence="5 9" id="KW-0658">Purine biosynthesis</keyword>
<dbReference type="GO" id="GO:0005737">
    <property type="term" value="C:cytoplasm"/>
    <property type="evidence" value="ECO:0007669"/>
    <property type="project" value="UniProtKB-SubCell"/>
</dbReference>
<dbReference type="GO" id="GO:0000287">
    <property type="term" value="F:magnesium ion binding"/>
    <property type="evidence" value="ECO:0007669"/>
    <property type="project" value="UniProtKB-UniRule"/>
</dbReference>
<dbReference type="GO" id="GO:0044208">
    <property type="term" value="P:'de novo' AMP biosynthetic process"/>
    <property type="evidence" value="ECO:0007669"/>
    <property type="project" value="UniProtKB-UniRule"/>
</dbReference>
<comment type="similarity">
    <text evidence="9 11">Belongs to the adenylosuccinate synthetase family.</text>
</comment>
<evidence type="ECO:0000256" key="11">
    <source>
        <dbReference type="RuleBase" id="RU000520"/>
    </source>
</evidence>
<organism evidence="12">
    <name type="scientific">Arcella intermedia</name>
    <dbReference type="NCBI Taxonomy" id="1963864"/>
    <lineage>
        <taxon>Eukaryota</taxon>
        <taxon>Amoebozoa</taxon>
        <taxon>Tubulinea</taxon>
        <taxon>Elardia</taxon>
        <taxon>Arcellinida</taxon>
        <taxon>Sphaerothecina</taxon>
        <taxon>Arcellidae</taxon>
        <taxon>Arcella</taxon>
    </lineage>
</organism>
<feature type="binding site" evidence="9">
    <location>
        <position position="302"/>
    </location>
    <ligand>
        <name>IMP</name>
        <dbReference type="ChEBI" id="CHEBI:58053"/>
    </ligand>
</feature>
<dbReference type="AlphaFoldDB" id="A0A6B2L4N1"/>
<feature type="binding site" evidence="9">
    <location>
        <begin position="412"/>
        <end position="414"/>
    </location>
    <ligand>
        <name>GTP</name>
        <dbReference type="ChEBI" id="CHEBI:37565"/>
    </ligand>
</feature>
<feature type="binding site" evidence="9">
    <location>
        <position position="16"/>
    </location>
    <ligand>
        <name>Mg(2+)</name>
        <dbReference type="ChEBI" id="CHEBI:18420"/>
    </ligand>
</feature>
<dbReference type="InterPro" id="IPR018220">
    <property type="entry name" value="Adenylosuccin_syn_GTP-bd"/>
</dbReference>
<evidence type="ECO:0000256" key="8">
    <source>
        <dbReference type="ARBA" id="ARBA00050432"/>
    </source>
</evidence>
<feature type="binding site" evidence="9">
    <location>
        <begin position="41"/>
        <end position="44"/>
    </location>
    <ligand>
        <name>IMP</name>
        <dbReference type="ChEBI" id="CHEBI:58053"/>
    </ligand>
</feature>
<evidence type="ECO:0000256" key="10">
    <source>
        <dbReference type="PROSITE-ProRule" id="PRU10134"/>
    </source>
</evidence>
<dbReference type="PANTHER" id="PTHR11846">
    <property type="entry name" value="ADENYLOSUCCINATE SYNTHETASE"/>
    <property type="match status" value="1"/>
</dbReference>
<evidence type="ECO:0000256" key="3">
    <source>
        <dbReference type="ARBA" id="ARBA00022723"/>
    </source>
</evidence>
<dbReference type="InterPro" id="IPR027417">
    <property type="entry name" value="P-loop_NTPase"/>
</dbReference>
<evidence type="ECO:0000256" key="7">
    <source>
        <dbReference type="ARBA" id="ARBA00023134"/>
    </source>
</evidence>
<dbReference type="InterPro" id="IPR042109">
    <property type="entry name" value="Adenylosuccinate_synth_dom1"/>
</dbReference>
<feature type="binding site" evidence="9">
    <location>
        <begin position="43"/>
        <end position="45"/>
    </location>
    <ligand>
        <name>GTP</name>
        <dbReference type="ChEBI" id="CHEBI:37565"/>
    </ligand>
</feature>
<dbReference type="Gene3D" id="3.90.170.10">
    <property type="entry name" value="Adenylosuccinate Synthetase, subunit A, domain 3"/>
    <property type="match status" value="1"/>
</dbReference>
<feature type="binding site" evidence="9">
    <location>
        <position position="146"/>
    </location>
    <ligand>
        <name>IMP</name>
        <dbReference type="ChEBI" id="CHEBI:58053"/>
        <note>ligand shared between dimeric partners</note>
    </ligand>
</feature>
<dbReference type="Gene3D" id="1.10.300.10">
    <property type="entry name" value="Adenylosuccinate Synthetase, subunit A, domain 2"/>
    <property type="match status" value="1"/>
</dbReference>
<dbReference type="UniPathway" id="UPA00075">
    <property type="reaction ID" value="UER00335"/>
</dbReference>
<comment type="cofactor">
    <cofactor evidence="9">
        <name>Mg(2+)</name>
        <dbReference type="ChEBI" id="CHEBI:18420"/>
    </cofactor>
    <text evidence="9">Binds 1 Mg(2+) ion per subunit.</text>
</comment>
<feature type="binding site" evidence="9">
    <location>
        <position position="132"/>
    </location>
    <ligand>
        <name>IMP</name>
        <dbReference type="ChEBI" id="CHEBI:58053"/>
    </ligand>
</feature>
<dbReference type="GO" id="GO:0004019">
    <property type="term" value="F:adenylosuccinate synthase activity"/>
    <property type="evidence" value="ECO:0007669"/>
    <property type="project" value="UniProtKB-UniRule"/>
</dbReference>
<dbReference type="FunFam" id="1.10.300.10:FF:000002">
    <property type="entry name" value="Adenylosuccinate synthetase, chloroplastic"/>
    <property type="match status" value="1"/>
</dbReference>
<evidence type="ECO:0000256" key="1">
    <source>
        <dbReference type="ARBA" id="ARBA00011738"/>
    </source>
</evidence>
<keyword evidence="7 9" id="KW-0342">GTP-binding</keyword>
<dbReference type="NCBIfam" id="TIGR00184">
    <property type="entry name" value="purA"/>
    <property type="match status" value="1"/>
</dbReference>
<dbReference type="EMBL" id="GIBP01002931">
    <property type="protein sequence ID" value="NDV31900.1"/>
    <property type="molecule type" value="Transcribed_RNA"/>
</dbReference>
<comment type="subunit">
    <text evidence="1 9">Homodimer.</text>
</comment>
<comment type="subcellular location">
    <subcellularLocation>
        <location evidence="9">Cytoplasm</location>
    </subcellularLocation>
</comment>
<keyword evidence="2 9" id="KW-0436">Ligase</keyword>
<feature type="binding site" evidence="9">
    <location>
        <position position="304"/>
    </location>
    <ligand>
        <name>GTP</name>
        <dbReference type="ChEBI" id="CHEBI:37565"/>
    </ligand>
</feature>
<dbReference type="GO" id="GO:0005525">
    <property type="term" value="F:GTP binding"/>
    <property type="evidence" value="ECO:0007669"/>
    <property type="project" value="UniProtKB-UniRule"/>
</dbReference>
<evidence type="ECO:0000313" key="12">
    <source>
        <dbReference type="EMBL" id="NDV31900.1"/>
    </source>
</evidence>
<comment type="function">
    <text evidence="9">Plays an important role in the de novo pathway and in the salvage pathway of purine nucleotide biosynthesis. Catalyzes the first commited step in the biosynthesis of AMP from IMP.</text>
</comment>
<feature type="binding site" evidence="9">
    <location>
        <position position="238"/>
    </location>
    <ligand>
        <name>IMP</name>
        <dbReference type="ChEBI" id="CHEBI:58053"/>
    </ligand>
</feature>
<dbReference type="Pfam" id="PF00709">
    <property type="entry name" value="Adenylsucc_synt"/>
    <property type="match status" value="1"/>
</dbReference>
<dbReference type="InterPro" id="IPR001114">
    <property type="entry name" value="Adenylosuccinate_synthetase"/>
</dbReference>
<protein>
    <recommendedName>
        <fullName evidence="9 11">Adenylosuccinate synthetase</fullName>
        <shortName evidence="9">AMPSase</shortName>
        <shortName evidence="9">AdSS</shortName>
        <ecNumber evidence="9 11">6.3.4.4</ecNumber>
    </recommendedName>
    <alternativeName>
        <fullName evidence="9">IMP--aspartate ligase</fullName>
    </alternativeName>
</protein>
<dbReference type="PROSITE" id="PS00513">
    <property type="entry name" value="ADENYLOSUCCIN_SYN_2"/>
    <property type="match status" value="1"/>
</dbReference>
<dbReference type="EC" id="6.3.4.4" evidence="9 11"/>
<dbReference type="FunFam" id="3.90.170.10:FF:000001">
    <property type="entry name" value="Adenylosuccinate synthetase"/>
    <property type="match status" value="1"/>
</dbReference>
<dbReference type="Gene3D" id="3.40.440.10">
    <property type="entry name" value="Adenylosuccinate Synthetase, subunit A, domain 1"/>
    <property type="match status" value="1"/>
</dbReference>
<reference evidence="12" key="1">
    <citation type="journal article" date="2020" name="J. Eukaryot. Microbiol.">
        <title>De novo Sequencing, Assembly and Annotation of the Transcriptome for the Free-Living Testate Amoeba Arcella intermedia.</title>
        <authorList>
            <person name="Ribeiro G.M."/>
            <person name="Porfirio-Sousa A.L."/>
            <person name="Maurer-Alcala X.X."/>
            <person name="Katz L.A."/>
            <person name="Lahr D.J.G."/>
        </authorList>
    </citation>
    <scope>NUCLEOTIDE SEQUENCE</scope>
</reference>
<evidence type="ECO:0000256" key="4">
    <source>
        <dbReference type="ARBA" id="ARBA00022741"/>
    </source>
</evidence>
<keyword evidence="3 9" id="KW-0479">Metal-binding</keyword>
<sequence length="429" mass="47242">MSNNKVSIVIGAQWGDEGKGKLIDLLAKDVDIVGRYNGGSNAGHTIVVDGVKYAFHLVPSGVLYPQVSCVIGNGVVVHLPGLLKEFKLLEERGIKYEKRFFLSDRAHLLFDVHKVIDGIRETERGKDAIGTTKQGIGPCYSNKMQRSGIRVGDLRDFEGFSQKLRKLVVECQKQYGQFPYDVEAEIKVYKEMWPKIEPMIIDSVSYLSNALKSGKKCLVESANAIMLDIDFGTYPYVTSSSPATGGACTGLGIPPSAIGDVIGIVKAYTTRVGEGPFPTEDLGPAGNQIRNIGREFGTTTGRPRRCGWLDMVQLRYGQMINGMTHVAITKLDVLSGFEQLKIGTEYVINGKKIDYMPSTVTELAKVKVNYITMPGWKEDISQVRSYKDLPENARKYIEAVEKLLEVPVKWIGVGAGREAIVEKPPSSKL</sequence>
<dbReference type="HAMAP" id="MF_00011">
    <property type="entry name" value="Adenylosucc_synth"/>
    <property type="match status" value="1"/>
</dbReference>
<dbReference type="GO" id="GO:0046040">
    <property type="term" value="P:IMP metabolic process"/>
    <property type="evidence" value="ECO:0007669"/>
    <property type="project" value="TreeGrafter"/>
</dbReference>
<dbReference type="InterPro" id="IPR042110">
    <property type="entry name" value="Adenylosuccinate_synth_dom2"/>
</dbReference>
<evidence type="ECO:0000256" key="2">
    <source>
        <dbReference type="ARBA" id="ARBA00022598"/>
    </source>
</evidence>
<dbReference type="PANTHER" id="PTHR11846:SF0">
    <property type="entry name" value="ADENYLOSUCCINATE SYNTHETASE"/>
    <property type="match status" value="1"/>
</dbReference>
<dbReference type="InterPro" id="IPR033128">
    <property type="entry name" value="Adenylosuccin_syn_Lys_AS"/>
</dbReference>
<comment type="catalytic activity">
    <reaction evidence="8 9 11">
        <text>IMP + L-aspartate + GTP = N(6)-(1,2-dicarboxyethyl)-AMP + GDP + phosphate + 2 H(+)</text>
        <dbReference type="Rhea" id="RHEA:15753"/>
        <dbReference type="ChEBI" id="CHEBI:15378"/>
        <dbReference type="ChEBI" id="CHEBI:29991"/>
        <dbReference type="ChEBI" id="CHEBI:37565"/>
        <dbReference type="ChEBI" id="CHEBI:43474"/>
        <dbReference type="ChEBI" id="CHEBI:57567"/>
        <dbReference type="ChEBI" id="CHEBI:58053"/>
        <dbReference type="ChEBI" id="CHEBI:58189"/>
        <dbReference type="EC" id="6.3.4.4"/>
    </reaction>
</comment>
<evidence type="ECO:0000256" key="9">
    <source>
        <dbReference type="HAMAP-Rule" id="MF_03125"/>
    </source>
</evidence>
<name>A0A6B2L4N1_9EUKA</name>
<dbReference type="SMART" id="SM00788">
    <property type="entry name" value="Adenylsucc_synt"/>
    <property type="match status" value="1"/>
</dbReference>
<feature type="binding site" evidence="9">
    <location>
        <position position="43"/>
    </location>
    <ligand>
        <name>Mg(2+)</name>
        <dbReference type="ChEBI" id="CHEBI:18420"/>
    </ligand>
</feature>
<feature type="binding site" evidence="9">
    <location>
        <begin position="16"/>
        <end position="19"/>
    </location>
    <ligand>
        <name>IMP</name>
        <dbReference type="ChEBI" id="CHEBI:58053"/>
    </ligand>
</feature>
<keyword evidence="4 9" id="KW-0547">Nucleotide-binding</keyword>
<comment type="pathway">
    <text evidence="9 11">Purine metabolism; AMP biosynthesis via de novo pathway; AMP from IMP: step 1/2.</text>
</comment>
<dbReference type="NCBIfam" id="NF002223">
    <property type="entry name" value="PRK01117.1"/>
    <property type="match status" value="1"/>
</dbReference>